<protein>
    <recommendedName>
        <fullName evidence="4">DUF4281 domain-containing protein</fullName>
    </recommendedName>
</protein>
<dbReference type="EMBL" id="JACDUR010000001">
    <property type="protein sequence ID" value="MBA2889745.1"/>
    <property type="molecule type" value="Genomic_DNA"/>
</dbReference>
<dbReference type="RefSeq" id="WP_181608504.1">
    <property type="nucleotide sequence ID" value="NZ_BAABAM010000001.1"/>
</dbReference>
<reference evidence="2 3" key="1">
    <citation type="submission" date="2020-07" db="EMBL/GenBank/DDBJ databases">
        <title>Genomic Encyclopedia of Type Strains, Phase IV (KMG-IV): sequencing the most valuable type-strain genomes for metagenomic binning, comparative biology and taxonomic classification.</title>
        <authorList>
            <person name="Goeker M."/>
        </authorList>
    </citation>
    <scope>NUCLEOTIDE SEQUENCE [LARGE SCALE GENOMIC DNA]</scope>
    <source>
        <strain evidence="2 3">DSM 45533</strain>
    </source>
</reference>
<gene>
    <name evidence="2" type="ORF">HNR30_001080</name>
</gene>
<keyword evidence="3" id="KW-1185">Reference proteome</keyword>
<keyword evidence="1" id="KW-0472">Membrane</keyword>
<evidence type="ECO:0000256" key="1">
    <source>
        <dbReference type="SAM" id="Phobius"/>
    </source>
</evidence>
<dbReference type="Pfam" id="PF14108">
    <property type="entry name" value="ABA4-like"/>
    <property type="match status" value="1"/>
</dbReference>
<name>A0A7W0CEX4_9ACTN</name>
<dbReference type="PANTHER" id="PTHR34543">
    <property type="entry name" value="PROTEIN ABA DEFICIENT 4, CHLOROPLASTIC"/>
    <property type="match status" value="1"/>
</dbReference>
<organism evidence="2 3">
    <name type="scientific">Nonomuraea soli</name>
    <dbReference type="NCBI Taxonomy" id="1032476"/>
    <lineage>
        <taxon>Bacteria</taxon>
        <taxon>Bacillati</taxon>
        <taxon>Actinomycetota</taxon>
        <taxon>Actinomycetes</taxon>
        <taxon>Streptosporangiales</taxon>
        <taxon>Streptosporangiaceae</taxon>
        <taxon>Nonomuraea</taxon>
    </lineage>
</organism>
<sequence length="156" mass="17441">MSTATLFQLAFYVAAPFWALMIVAPGWRVTRAVMATPYIVLPTVAVEIVLLVPILPEFWTAVSNPTLEGVQRLVSDPEALTALWAQILAWDLFLGRWIYLDSRELGINPFLMAPLLIFTILLSPLALPLYLLVRLPYLRKRPPSATPVRPVGRSMA</sequence>
<evidence type="ECO:0000313" key="3">
    <source>
        <dbReference type="Proteomes" id="UP000530928"/>
    </source>
</evidence>
<feature type="transmembrane region" description="Helical" evidence="1">
    <location>
        <begin position="6"/>
        <end position="27"/>
    </location>
</feature>
<dbReference type="PANTHER" id="PTHR34543:SF1">
    <property type="entry name" value="PROTEIN ABA DEFICIENT 4, CHLOROPLASTIC"/>
    <property type="match status" value="1"/>
</dbReference>
<accession>A0A7W0CEX4</accession>
<proteinExistence type="predicted"/>
<dbReference type="AlphaFoldDB" id="A0A7W0CEX4"/>
<comment type="caution">
    <text evidence="2">The sequence shown here is derived from an EMBL/GenBank/DDBJ whole genome shotgun (WGS) entry which is preliminary data.</text>
</comment>
<keyword evidence="1" id="KW-0812">Transmembrane</keyword>
<dbReference type="InterPro" id="IPR025461">
    <property type="entry name" value="ABA4-like"/>
</dbReference>
<evidence type="ECO:0000313" key="2">
    <source>
        <dbReference type="EMBL" id="MBA2889745.1"/>
    </source>
</evidence>
<evidence type="ECO:0008006" key="4">
    <source>
        <dbReference type="Google" id="ProtNLM"/>
    </source>
</evidence>
<dbReference type="Proteomes" id="UP000530928">
    <property type="component" value="Unassembled WGS sequence"/>
</dbReference>
<feature type="transmembrane region" description="Helical" evidence="1">
    <location>
        <begin position="39"/>
        <end position="59"/>
    </location>
</feature>
<feature type="transmembrane region" description="Helical" evidence="1">
    <location>
        <begin position="111"/>
        <end position="133"/>
    </location>
</feature>
<keyword evidence="1" id="KW-1133">Transmembrane helix</keyword>